<organism evidence="11 12">
    <name type="scientific">Nosema granulosis</name>
    <dbReference type="NCBI Taxonomy" id="83296"/>
    <lineage>
        <taxon>Eukaryota</taxon>
        <taxon>Fungi</taxon>
        <taxon>Fungi incertae sedis</taxon>
        <taxon>Microsporidia</taxon>
        <taxon>Nosematidae</taxon>
        <taxon>Nosema</taxon>
    </lineage>
</organism>
<keyword evidence="5" id="KW-0238">DNA-binding</keyword>
<evidence type="ECO:0000259" key="10">
    <source>
        <dbReference type="Pfam" id="PF02270"/>
    </source>
</evidence>
<dbReference type="EMBL" id="SBJO01000025">
    <property type="protein sequence ID" value="KAF9764380.1"/>
    <property type="molecule type" value="Genomic_DNA"/>
</dbReference>
<sequence>MEINTKNKDKKISIGKLPAFLGDRLLELEQSTTIGEMVLGDDSNSEKITFNINEFFSDIEDFPLEFNVKKITRGNNMYVINSNANETIVEGEVESEYYITPKLTPCYLRYKRKQSQNKKKEVRNAEVIDYVSEGRRSEKIGSLRELEYLARKRKRMLLEKKRERLGKNEVLDIVFNAFEKYDSWTVKDLADFTGQPTAFIQEIVDEICVVNKKDHKNTYELKTEYK</sequence>
<protein>
    <recommendedName>
        <fullName evidence="3">Transcription initiation factor IIF subunit beta</fullName>
    </recommendedName>
    <alternativeName>
        <fullName evidence="9">TFIIF medium subunit</fullName>
    </alternativeName>
    <alternativeName>
        <fullName evidence="8">TFIIF-beta</fullName>
    </alternativeName>
</protein>
<dbReference type="InterPro" id="IPR036388">
    <property type="entry name" value="WH-like_DNA-bd_sf"/>
</dbReference>
<dbReference type="PANTHER" id="PTHR10445">
    <property type="entry name" value="GENERAL TRANSCRIPTION FACTOR IIF SUBUNIT 2"/>
    <property type="match status" value="1"/>
</dbReference>
<reference evidence="11 12" key="1">
    <citation type="journal article" date="2020" name="Genome Biol. Evol.">
        <title>Comparative genomics of strictly vertically transmitted, feminizing microsporidia endosymbionts of amphipod crustaceans.</title>
        <authorList>
            <person name="Cormier A."/>
            <person name="Chebbi M.A."/>
            <person name="Giraud I."/>
            <person name="Wattier R."/>
            <person name="Teixeira M."/>
            <person name="Gilbert C."/>
            <person name="Rigaud T."/>
            <person name="Cordaux R."/>
        </authorList>
    </citation>
    <scope>NUCLEOTIDE SEQUENCE [LARGE SCALE GENOMIC DNA]</scope>
    <source>
        <strain evidence="11 12">Ou3-Ou53</strain>
    </source>
</reference>
<dbReference type="AlphaFoldDB" id="A0A9P6KZE9"/>
<accession>A0A9P6KZE9</accession>
<comment type="caution">
    <text evidence="11">The sequence shown here is derived from an EMBL/GenBank/DDBJ whole genome shotgun (WGS) entry which is preliminary data.</text>
</comment>
<keyword evidence="6" id="KW-0804">Transcription</keyword>
<comment type="subcellular location">
    <subcellularLocation>
        <location evidence="1">Nucleus</location>
    </subcellularLocation>
</comment>
<evidence type="ECO:0000256" key="8">
    <source>
        <dbReference type="ARBA" id="ARBA00081473"/>
    </source>
</evidence>
<dbReference type="OrthoDB" id="26094at2759"/>
<evidence type="ECO:0000313" key="11">
    <source>
        <dbReference type="EMBL" id="KAF9764380.1"/>
    </source>
</evidence>
<keyword evidence="7" id="KW-0539">Nucleus</keyword>
<dbReference type="InterPro" id="IPR003196">
    <property type="entry name" value="TFIIF_beta"/>
</dbReference>
<evidence type="ECO:0000256" key="2">
    <source>
        <dbReference type="ARBA" id="ARBA00009543"/>
    </source>
</evidence>
<evidence type="ECO:0000256" key="5">
    <source>
        <dbReference type="ARBA" id="ARBA00023125"/>
    </source>
</evidence>
<dbReference type="SUPFAM" id="SSF46785">
    <property type="entry name" value="Winged helix' DNA-binding domain"/>
    <property type="match status" value="1"/>
</dbReference>
<evidence type="ECO:0000256" key="7">
    <source>
        <dbReference type="ARBA" id="ARBA00023242"/>
    </source>
</evidence>
<comment type="similarity">
    <text evidence="2">Belongs to the TFIIF beta subunit family.</text>
</comment>
<evidence type="ECO:0000256" key="4">
    <source>
        <dbReference type="ARBA" id="ARBA00023015"/>
    </source>
</evidence>
<dbReference type="PANTHER" id="PTHR10445:SF0">
    <property type="entry name" value="GENERAL TRANSCRIPTION FACTOR IIF SUBUNIT 2"/>
    <property type="match status" value="1"/>
</dbReference>
<dbReference type="InterPro" id="IPR011039">
    <property type="entry name" value="TFIIF_interaction"/>
</dbReference>
<dbReference type="Proteomes" id="UP000740883">
    <property type="component" value="Unassembled WGS sequence"/>
</dbReference>
<dbReference type="SUPFAM" id="SSF50916">
    <property type="entry name" value="Rap30/74 interaction domains"/>
    <property type="match status" value="1"/>
</dbReference>
<dbReference type="Pfam" id="PF02270">
    <property type="entry name" value="TFIIF_beta"/>
    <property type="match status" value="1"/>
</dbReference>
<dbReference type="Gene3D" id="1.10.10.10">
    <property type="entry name" value="Winged helix-like DNA-binding domain superfamily/Winged helix DNA-binding domain"/>
    <property type="match status" value="1"/>
</dbReference>
<proteinExistence type="inferred from homology"/>
<evidence type="ECO:0000256" key="3">
    <source>
        <dbReference type="ARBA" id="ARBA00021453"/>
    </source>
</evidence>
<evidence type="ECO:0000256" key="9">
    <source>
        <dbReference type="ARBA" id="ARBA00081863"/>
    </source>
</evidence>
<dbReference type="FunFam" id="1.10.10.10:FF:000035">
    <property type="entry name" value="General transcription factor IIF subunit 2"/>
    <property type="match status" value="1"/>
</dbReference>
<dbReference type="GO" id="GO:0006367">
    <property type="term" value="P:transcription initiation at RNA polymerase II promoter"/>
    <property type="evidence" value="ECO:0007669"/>
    <property type="project" value="InterPro"/>
</dbReference>
<dbReference type="InterPro" id="IPR040450">
    <property type="entry name" value="TFIIF_beta_HTH"/>
</dbReference>
<name>A0A9P6KZE9_9MICR</name>
<evidence type="ECO:0000256" key="1">
    <source>
        <dbReference type="ARBA" id="ARBA00004123"/>
    </source>
</evidence>
<evidence type="ECO:0000313" key="12">
    <source>
        <dbReference type="Proteomes" id="UP000740883"/>
    </source>
</evidence>
<dbReference type="GO" id="GO:0005674">
    <property type="term" value="C:transcription factor TFIIF complex"/>
    <property type="evidence" value="ECO:0007669"/>
    <property type="project" value="InterPro"/>
</dbReference>
<feature type="domain" description="TFIIF beta subunit HTH" evidence="10">
    <location>
        <begin position="164"/>
        <end position="226"/>
    </location>
</feature>
<dbReference type="InterPro" id="IPR036390">
    <property type="entry name" value="WH_DNA-bd_sf"/>
</dbReference>
<evidence type="ECO:0000256" key="6">
    <source>
        <dbReference type="ARBA" id="ARBA00023163"/>
    </source>
</evidence>
<keyword evidence="12" id="KW-1185">Reference proteome</keyword>
<gene>
    <name evidence="11" type="primary">GTF2F2</name>
    <name evidence="11" type="ORF">NGRA_0614</name>
</gene>
<dbReference type="GO" id="GO:0003677">
    <property type="term" value="F:DNA binding"/>
    <property type="evidence" value="ECO:0007669"/>
    <property type="project" value="UniProtKB-KW"/>
</dbReference>
<keyword evidence="4" id="KW-0805">Transcription regulation</keyword>